<dbReference type="AlphaFoldDB" id="A0A1B9F4C4"/>
<organism evidence="3 4">
    <name type="scientific">Dissulfuribacter thermophilus</name>
    <dbReference type="NCBI Taxonomy" id="1156395"/>
    <lineage>
        <taxon>Bacteria</taxon>
        <taxon>Pseudomonadati</taxon>
        <taxon>Thermodesulfobacteriota</taxon>
        <taxon>Dissulfuribacteria</taxon>
        <taxon>Dissulfuribacterales</taxon>
        <taxon>Dissulfuribacteraceae</taxon>
        <taxon>Dissulfuribacter</taxon>
    </lineage>
</organism>
<dbReference type="Pfam" id="PF01370">
    <property type="entry name" value="Epimerase"/>
    <property type="match status" value="1"/>
</dbReference>
<dbReference type="Gene3D" id="3.90.25.10">
    <property type="entry name" value="UDP-galactose 4-epimerase, domain 1"/>
    <property type="match status" value="1"/>
</dbReference>
<evidence type="ECO:0000313" key="4">
    <source>
        <dbReference type="Proteomes" id="UP000093080"/>
    </source>
</evidence>
<dbReference type="SUPFAM" id="SSF51735">
    <property type="entry name" value="NAD(P)-binding Rossmann-fold domains"/>
    <property type="match status" value="1"/>
</dbReference>
<keyword evidence="4" id="KW-1185">Reference proteome</keyword>
<dbReference type="PANTHER" id="PTHR43000">
    <property type="entry name" value="DTDP-D-GLUCOSE 4,6-DEHYDRATASE-RELATED"/>
    <property type="match status" value="1"/>
</dbReference>
<dbReference type="OrthoDB" id="9769113at2"/>
<evidence type="ECO:0000259" key="2">
    <source>
        <dbReference type="Pfam" id="PF01370"/>
    </source>
</evidence>
<name>A0A1B9F4C4_9BACT</name>
<dbReference type="RefSeq" id="WP_067619676.1">
    <property type="nucleotide sequence ID" value="NZ_MAGO01000010.1"/>
</dbReference>
<proteinExistence type="inferred from homology"/>
<evidence type="ECO:0000256" key="1">
    <source>
        <dbReference type="ARBA" id="ARBA00007637"/>
    </source>
</evidence>
<comment type="caution">
    <text evidence="3">The sequence shown here is derived from an EMBL/GenBank/DDBJ whole genome shotgun (WGS) entry which is preliminary data.</text>
</comment>
<accession>A0A1B9F4C4</accession>
<dbReference type="InterPro" id="IPR001509">
    <property type="entry name" value="Epimerase_deHydtase"/>
</dbReference>
<protein>
    <submittedName>
        <fullName evidence="3">UDP-glucose 4-epimerase</fullName>
    </submittedName>
</protein>
<reference evidence="3 4" key="1">
    <citation type="submission" date="2016-06" db="EMBL/GenBank/DDBJ databases">
        <title>Respiratory ammonification of nitrate coupled to the oxidation of elemental sulfur in deep-sea autotrophic thermophilic bacteria.</title>
        <authorList>
            <person name="Slobodkina G.B."/>
            <person name="Mardanov A.V."/>
            <person name="Ravin N.V."/>
            <person name="Frolova A.A."/>
            <person name="Viryasiv M.B."/>
            <person name="Chernyh N.A."/>
            <person name="Bonch-Osmolovskaya E.A."/>
            <person name="Slobodkin A.I."/>
        </authorList>
    </citation>
    <scope>NUCLEOTIDE SEQUENCE [LARGE SCALE GENOMIC DNA]</scope>
    <source>
        <strain evidence="3 4">S69</strain>
    </source>
</reference>
<feature type="domain" description="NAD-dependent epimerase/dehydratase" evidence="2">
    <location>
        <begin position="20"/>
        <end position="273"/>
    </location>
</feature>
<dbReference type="PATRIC" id="fig|1156395.6.peg.2008"/>
<evidence type="ECO:0000313" key="3">
    <source>
        <dbReference type="EMBL" id="OCC14674.1"/>
    </source>
</evidence>
<dbReference type="Proteomes" id="UP000093080">
    <property type="component" value="Unassembled WGS sequence"/>
</dbReference>
<comment type="similarity">
    <text evidence="1">Belongs to the NAD(P)-dependent epimerase/dehydratase family.</text>
</comment>
<gene>
    <name evidence="3" type="ORF">DBT_1989</name>
</gene>
<sequence length="354" mass="38900">MNITTQSSSLSPQSKQPTHWLITGGCGFIGTSLVKRLVEEGRHFVRVVDNLSVGSREDLARVCHFTEISPSSLSLQHSVLSPNTVVELCVGDILDEKLAMQVTQGMDVIVHLAANTGVAPSVENPRMDCMTNVIGTLNYLEAARLNSVQRFVFASSGAPVGEVDPPIHEELAPHPVSPYGASKLAGEGYCSAYYRTYGVETVALRFGNVYGPGSGHKSSVVAKFIKRALNSEELEIYGDGKQTRDFIYIDDLIEAIWLAAIKKNIGGEIFQIASNAETTVVELSEKLIGILKKYGVKDITVVHRRPRLGDVRRNYSSTTKARDLLGWTPQYELDKGLDLTVDYFLKKIINDKQK</sequence>
<dbReference type="EMBL" id="MAGO01000010">
    <property type="protein sequence ID" value="OCC14674.1"/>
    <property type="molecule type" value="Genomic_DNA"/>
</dbReference>
<dbReference type="Gene3D" id="3.40.50.720">
    <property type="entry name" value="NAD(P)-binding Rossmann-like Domain"/>
    <property type="match status" value="1"/>
</dbReference>
<dbReference type="InterPro" id="IPR036291">
    <property type="entry name" value="NAD(P)-bd_dom_sf"/>
</dbReference>
<dbReference type="STRING" id="1156395.DBT_1989"/>